<evidence type="ECO:0000256" key="3">
    <source>
        <dbReference type="SAM" id="SignalP"/>
    </source>
</evidence>
<comment type="subcellular location">
    <subcellularLocation>
        <location evidence="1">Plastid</location>
    </subcellularLocation>
</comment>
<evidence type="ECO:0000256" key="1">
    <source>
        <dbReference type="ARBA" id="ARBA00004474"/>
    </source>
</evidence>
<protein>
    <recommendedName>
        <fullName evidence="4">Plastid lipid-associated protein/fibrillin conserved domain-containing protein</fullName>
    </recommendedName>
</protein>
<evidence type="ECO:0000259" key="4">
    <source>
        <dbReference type="Pfam" id="PF04755"/>
    </source>
</evidence>
<accession>A0A7S2FAN6</accession>
<feature type="domain" description="Plastid lipid-associated protein/fibrillin conserved" evidence="4">
    <location>
        <begin position="49"/>
        <end position="144"/>
    </location>
</feature>
<dbReference type="AlphaFoldDB" id="A0A7S2FAN6"/>
<dbReference type="EMBL" id="HBGS01009031">
    <property type="protein sequence ID" value="CAD9382996.1"/>
    <property type="molecule type" value="Transcribed_RNA"/>
</dbReference>
<organism evidence="5">
    <name type="scientific">Octactis speculum</name>
    <dbReference type="NCBI Taxonomy" id="3111310"/>
    <lineage>
        <taxon>Eukaryota</taxon>
        <taxon>Sar</taxon>
        <taxon>Stramenopiles</taxon>
        <taxon>Ochrophyta</taxon>
        <taxon>Dictyochophyceae</taxon>
        <taxon>Dictyochales</taxon>
        <taxon>Dictyochaceae</taxon>
        <taxon>Octactis</taxon>
    </lineage>
</organism>
<evidence type="ECO:0000313" key="5">
    <source>
        <dbReference type="EMBL" id="CAD9382996.1"/>
    </source>
</evidence>
<reference evidence="5" key="1">
    <citation type="submission" date="2021-01" db="EMBL/GenBank/DDBJ databases">
        <authorList>
            <person name="Corre E."/>
            <person name="Pelletier E."/>
            <person name="Niang G."/>
            <person name="Scheremetjew M."/>
            <person name="Finn R."/>
            <person name="Kale V."/>
            <person name="Holt S."/>
            <person name="Cochrane G."/>
            <person name="Meng A."/>
            <person name="Brown T."/>
            <person name="Cohen L."/>
        </authorList>
    </citation>
    <scope>NUCLEOTIDE SEQUENCE</scope>
    <source>
        <strain evidence="5">CCMP1381</strain>
    </source>
</reference>
<evidence type="ECO:0000256" key="2">
    <source>
        <dbReference type="ARBA" id="ARBA00022640"/>
    </source>
</evidence>
<gene>
    <name evidence="5" type="ORF">DSPE1174_LOCUS4744</name>
</gene>
<dbReference type="InterPro" id="IPR039633">
    <property type="entry name" value="PAP"/>
</dbReference>
<dbReference type="InterPro" id="IPR006843">
    <property type="entry name" value="PAP/fibrillin_dom"/>
</dbReference>
<feature type="signal peptide" evidence="3">
    <location>
        <begin position="1"/>
        <end position="18"/>
    </location>
</feature>
<sequence length="332" mass="35397">MKSLIFSALLLLWTRAHGLSPDALLARQSIMDALRDGVPEGRYTCAGSSARRIGEACEALEQAAPEAVPGFPRDLMLVDGVWRLAYSSNVLQGGGPLLRLLPDTLSAPLLDLADSSPFSPSGISQTIDVMERTVINSVTLSPWPGGVIGDVLSGGLPVVGGVLGKLKGASVSLELDHSFKVDGDGADGGPKQWAASSEINMQLRSVRRSLSGMESDDDNMRESGALDDVVSMVSGFIPAETAYDVPQLLRDLPDVTKAGVFATTYVDESMRIARGASAGQELRIFVRDVIEDSSDASEEWTQGTFQGDESIEGSLNMRKADFEDEMDFIPSD</sequence>
<keyword evidence="2" id="KW-0934">Plastid</keyword>
<keyword evidence="3" id="KW-0732">Signal</keyword>
<dbReference type="PANTHER" id="PTHR31906">
    <property type="entry name" value="PLASTID-LIPID-ASSOCIATED PROTEIN 4, CHLOROPLASTIC-RELATED"/>
    <property type="match status" value="1"/>
</dbReference>
<dbReference type="GO" id="GO:0009536">
    <property type="term" value="C:plastid"/>
    <property type="evidence" value="ECO:0007669"/>
    <property type="project" value="UniProtKB-SubCell"/>
</dbReference>
<proteinExistence type="predicted"/>
<feature type="chain" id="PRO_5030757206" description="Plastid lipid-associated protein/fibrillin conserved domain-containing protein" evidence="3">
    <location>
        <begin position="19"/>
        <end position="332"/>
    </location>
</feature>
<name>A0A7S2FAN6_9STRA</name>
<dbReference type="Pfam" id="PF04755">
    <property type="entry name" value="PAP_fibrillin"/>
    <property type="match status" value="1"/>
</dbReference>